<gene>
    <name evidence="1" type="ORF">GALL_103530</name>
</gene>
<name>A0A1J5T0M0_9ZZZZ</name>
<sequence>MTKLCIMIGTTIGGYAAWGIGAALGFGFMTNFILSGVGSVVGVYLGWKFAQRFV</sequence>
<accession>A0A1J5T0M0</accession>
<reference evidence="1" key="1">
    <citation type="submission" date="2016-10" db="EMBL/GenBank/DDBJ databases">
        <title>Sequence of Gallionella enrichment culture.</title>
        <authorList>
            <person name="Poehlein A."/>
            <person name="Muehling M."/>
            <person name="Daniel R."/>
        </authorList>
    </citation>
    <scope>NUCLEOTIDE SEQUENCE</scope>
</reference>
<proteinExistence type="predicted"/>
<protein>
    <submittedName>
        <fullName evidence="1">Uncharacterized protein</fullName>
    </submittedName>
</protein>
<comment type="caution">
    <text evidence="1">The sequence shown here is derived from an EMBL/GenBank/DDBJ whole genome shotgun (WGS) entry which is preliminary data.</text>
</comment>
<organism evidence="1">
    <name type="scientific">mine drainage metagenome</name>
    <dbReference type="NCBI Taxonomy" id="410659"/>
    <lineage>
        <taxon>unclassified sequences</taxon>
        <taxon>metagenomes</taxon>
        <taxon>ecological metagenomes</taxon>
    </lineage>
</organism>
<dbReference type="AlphaFoldDB" id="A0A1J5T0M0"/>
<dbReference type="EMBL" id="MLJW01000037">
    <property type="protein sequence ID" value="OIR07396.1"/>
    <property type="molecule type" value="Genomic_DNA"/>
</dbReference>
<evidence type="ECO:0000313" key="1">
    <source>
        <dbReference type="EMBL" id="OIR07396.1"/>
    </source>
</evidence>